<keyword evidence="1" id="KW-0812">Transmembrane</keyword>
<sequence>MNVLRILLGLGAAGATAAGIFFGLGVKEKEDKYSIQMARYRNVATQVKSLIDSNQAIRGTDLVVMDPESEKWDNYWKGLSTYKKDYIVKWIPSDVVGGDWTKFRDWCFEKMEARQTDLKDENISTYFNETSSGNDEKVLWPWCVPTSGEVK</sequence>
<proteinExistence type="predicted"/>
<name>F6FIX3_MYCHI</name>
<reference evidence="2 3" key="1">
    <citation type="journal article" date="2011" name="J. Bacteriol.">
        <title>Complete genome sequences of two hemotropic Mycoplasmas, Mycoplasma haemofelis strain Ohio2 and Mycoplasma suis strain Illinois.</title>
        <authorList>
            <person name="Messick J.B."/>
            <person name="Santos A.P."/>
            <person name="Guimaraes A.M."/>
        </authorList>
    </citation>
    <scope>NUCLEOTIDE SEQUENCE [LARGE SCALE GENOMIC DNA]</scope>
    <source>
        <strain evidence="2 3">Ohio2</strain>
    </source>
</reference>
<accession>F6FIX3</accession>
<keyword evidence="1" id="KW-1133">Transmembrane helix</keyword>
<dbReference type="HOGENOM" id="CLU_1747615_0_0_14"/>
<evidence type="ECO:0000313" key="3">
    <source>
        <dbReference type="Proteomes" id="UP000007952"/>
    </source>
</evidence>
<dbReference type="BioCyc" id="MHAE859194:G1GR7-909-MONOMER"/>
<evidence type="ECO:0000256" key="1">
    <source>
        <dbReference type="SAM" id="Phobius"/>
    </source>
</evidence>
<organism evidence="2 3">
    <name type="scientific">Mycoplasma haemofelis (strain Ohio2)</name>
    <dbReference type="NCBI Taxonomy" id="859194"/>
    <lineage>
        <taxon>Bacteria</taxon>
        <taxon>Bacillati</taxon>
        <taxon>Mycoplasmatota</taxon>
        <taxon>Mollicutes</taxon>
        <taxon>Mycoplasmataceae</taxon>
        <taxon>Mycoplasma</taxon>
    </lineage>
</organism>
<gene>
    <name evidence="2" type="ordered locus">MHF_0914</name>
</gene>
<reference key="2">
    <citation type="submission" date="2011-05" db="EMBL/GenBank/DDBJ databases">
        <title>The Genome of Mycoplasma haemofelis Strain Ohio2, a pathogenic hemoplasma of the cat.</title>
        <authorList>
            <person name="Santos A.P."/>
            <person name="Guimaraes A.M.S."/>
            <person name="SanMiguel P.J."/>
            <person name="Martin S.W."/>
            <person name="Messick J.B."/>
        </authorList>
    </citation>
    <scope>NUCLEOTIDE SEQUENCE</scope>
    <source>
        <strain>Ohio2</strain>
    </source>
</reference>
<dbReference type="Proteomes" id="UP000007952">
    <property type="component" value="Chromosome"/>
</dbReference>
<feature type="transmembrane region" description="Helical" evidence="1">
    <location>
        <begin position="6"/>
        <end position="26"/>
    </location>
</feature>
<dbReference type="KEGG" id="mhf:MHF_0914"/>
<dbReference type="EMBL" id="CP002808">
    <property type="protein sequence ID" value="AEG73171.1"/>
    <property type="molecule type" value="Genomic_DNA"/>
</dbReference>
<keyword evidence="1" id="KW-0472">Membrane</keyword>
<dbReference type="STRING" id="859194.MHF_0914"/>
<dbReference type="AlphaFoldDB" id="F6FIX3"/>
<evidence type="ECO:0000313" key="2">
    <source>
        <dbReference type="EMBL" id="AEG73171.1"/>
    </source>
</evidence>
<protein>
    <submittedName>
        <fullName evidence="2">Uncharacterized protein</fullName>
    </submittedName>
</protein>